<feature type="signal peptide" evidence="1">
    <location>
        <begin position="1"/>
        <end position="18"/>
    </location>
</feature>
<dbReference type="Proteomes" id="UP000501534">
    <property type="component" value="Chromosome"/>
</dbReference>
<keyword evidence="3" id="KW-1185">Reference proteome</keyword>
<accession>A0A6M4GVP8</accession>
<evidence type="ECO:0008006" key="4">
    <source>
        <dbReference type="Google" id="ProtNLM"/>
    </source>
</evidence>
<keyword evidence="1" id="KW-0732">Signal</keyword>
<evidence type="ECO:0000313" key="3">
    <source>
        <dbReference type="Proteomes" id="UP000501534"/>
    </source>
</evidence>
<dbReference type="EMBL" id="CP053069">
    <property type="protein sequence ID" value="QJR11350.1"/>
    <property type="molecule type" value="Genomic_DNA"/>
</dbReference>
<dbReference type="AlphaFoldDB" id="A0A6M4GVP8"/>
<evidence type="ECO:0000256" key="1">
    <source>
        <dbReference type="SAM" id="SignalP"/>
    </source>
</evidence>
<evidence type="ECO:0000313" key="2">
    <source>
        <dbReference type="EMBL" id="QJR11350.1"/>
    </source>
</evidence>
<dbReference type="RefSeq" id="WP_171092626.1">
    <property type="nucleotide sequence ID" value="NZ_CP053069.1"/>
</dbReference>
<name>A0A6M4GVP8_9PROT</name>
<proteinExistence type="predicted"/>
<feature type="chain" id="PRO_5026794117" description="EF-hand domain-containing protein" evidence="1">
    <location>
        <begin position="19"/>
        <end position="107"/>
    </location>
</feature>
<dbReference type="KEGG" id="uru:DSM104443_02425"/>
<gene>
    <name evidence="2" type="ORF">DSM104443_02425</name>
</gene>
<protein>
    <recommendedName>
        <fullName evidence="4">EF-hand domain-containing protein</fullName>
    </recommendedName>
</protein>
<reference evidence="2 3" key="1">
    <citation type="submission" date="2020-04" db="EMBL/GenBank/DDBJ databases">
        <title>Usitatibacter rugosus gen. nov., sp. nov. and Usitatibacter palustris sp. nov., novel members of Usitatibacteraceae fam. nov. within the order Nitrosomonadales isolated from soil.</title>
        <authorList>
            <person name="Huber K.J."/>
            <person name="Neumann-Schaal M."/>
            <person name="Geppert A."/>
            <person name="Luckner M."/>
            <person name="Wanner G."/>
            <person name="Overmann J."/>
        </authorList>
    </citation>
    <scope>NUCLEOTIDE SEQUENCE [LARGE SCALE GENOMIC DNA]</scope>
    <source>
        <strain evidence="2 3">0125_3</strain>
    </source>
</reference>
<sequence length="107" mass="11734">MSRILFAFLLATTFGASAQQTWSDPYVPPHIKRSPDYVETSGPALKAQVERKLRDQFESADLAKSGTLTQAQARAAGLVYIADNFQAIDKRGAGVVRFEDVKTFLGL</sequence>
<organism evidence="2 3">
    <name type="scientific">Usitatibacter rugosus</name>
    <dbReference type="NCBI Taxonomy" id="2732067"/>
    <lineage>
        <taxon>Bacteria</taxon>
        <taxon>Pseudomonadati</taxon>
        <taxon>Pseudomonadota</taxon>
        <taxon>Betaproteobacteria</taxon>
        <taxon>Nitrosomonadales</taxon>
        <taxon>Usitatibacteraceae</taxon>
        <taxon>Usitatibacter</taxon>
    </lineage>
</organism>